<evidence type="ECO:0000256" key="1">
    <source>
        <dbReference type="SAM" id="Phobius"/>
    </source>
</evidence>
<keyword evidence="4" id="KW-1185">Reference proteome</keyword>
<organism evidence="3 4">
    <name type="scientific">Cytobacillus depressus</name>
    <dbReference type="NCBI Taxonomy" id="1602942"/>
    <lineage>
        <taxon>Bacteria</taxon>
        <taxon>Bacillati</taxon>
        <taxon>Bacillota</taxon>
        <taxon>Bacilli</taxon>
        <taxon>Bacillales</taxon>
        <taxon>Bacillaceae</taxon>
        <taxon>Cytobacillus</taxon>
    </lineage>
</organism>
<keyword evidence="2" id="KW-0732">Signal</keyword>
<protein>
    <recommendedName>
        <fullName evidence="5">DUF3592 domain-containing protein</fullName>
    </recommendedName>
</protein>
<proteinExistence type="predicted"/>
<accession>A0A6L3V001</accession>
<feature type="signal peptide" evidence="2">
    <location>
        <begin position="1"/>
        <end position="21"/>
    </location>
</feature>
<dbReference type="Proteomes" id="UP000481030">
    <property type="component" value="Unassembled WGS sequence"/>
</dbReference>
<dbReference type="OrthoDB" id="2357153at2"/>
<feature type="chain" id="PRO_5027035456" description="DUF3592 domain-containing protein" evidence="2">
    <location>
        <begin position="22"/>
        <end position="145"/>
    </location>
</feature>
<keyword evidence="1" id="KW-1133">Transmembrane helix</keyword>
<keyword evidence="1" id="KW-0812">Transmembrane</keyword>
<keyword evidence="1" id="KW-0472">Membrane</keyword>
<reference evidence="3 4" key="1">
    <citation type="journal article" date="2016" name="Antonie Van Leeuwenhoek">
        <title>Bacillus depressus sp. nov., isolated from soil of a sunflower field.</title>
        <authorList>
            <person name="Wei X."/>
            <person name="Xin D."/>
            <person name="Xin Y."/>
            <person name="Zhang H."/>
            <person name="Wang T."/>
            <person name="Zhang J."/>
        </authorList>
    </citation>
    <scope>NUCLEOTIDE SEQUENCE [LARGE SCALE GENOMIC DNA]</scope>
    <source>
        <strain evidence="3 4">BZ1</strain>
    </source>
</reference>
<evidence type="ECO:0000313" key="3">
    <source>
        <dbReference type="EMBL" id="KAB2328692.1"/>
    </source>
</evidence>
<feature type="transmembrane region" description="Helical" evidence="1">
    <location>
        <begin position="117"/>
        <end position="136"/>
    </location>
</feature>
<evidence type="ECO:0000256" key="2">
    <source>
        <dbReference type="SAM" id="SignalP"/>
    </source>
</evidence>
<dbReference type="AlphaFoldDB" id="A0A6L3V001"/>
<name>A0A6L3V001_9BACI</name>
<evidence type="ECO:0008006" key="5">
    <source>
        <dbReference type="Google" id="ProtNLM"/>
    </source>
</evidence>
<dbReference type="RefSeq" id="WP_151537415.1">
    <property type="nucleotide sequence ID" value="NZ_WBOS01000025.1"/>
</dbReference>
<dbReference type="EMBL" id="WBOS01000025">
    <property type="protein sequence ID" value="KAB2328692.1"/>
    <property type="molecule type" value="Genomic_DNA"/>
</dbReference>
<comment type="caution">
    <text evidence="3">The sequence shown here is derived from an EMBL/GenBank/DDBJ whole genome shotgun (WGS) entry which is preliminary data.</text>
</comment>
<gene>
    <name evidence="3" type="ORF">F7731_24550</name>
</gene>
<sequence length="145" mass="16550">MKKITLFLFIIILLTNSSVQALSWAYPFVVWSGKVYEVTDEEVIDSLIGKRIGEVKTKPNNMTGNYYGNASNYFPKGTEYFEISGISTDTAIAVKKEEGKWVKAVYVNKAPFHWMNLFTNPFPFLILIVIILFIGLRKKKAKSKQ</sequence>
<evidence type="ECO:0000313" key="4">
    <source>
        <dbReference type="Proteomes" id="UP000481030"/>
    </source>
</evidence>